<evidence type="ECO:0000313" key="4">
    <source>
        <dbReference type="Proteomes" id="UP001213000"/>
    </source>
</evidence>
<dbReference type="AlphaFoldDB" id="A0AAD5YSB5"/>
<dbReference type="EMBL" id="JANIEX010000280">
    <property type="protein sequence ID" value="KAJ3569584.1"/>
    <property type="molecule type" value="Genomic_DNA"/>
</dbReference>
<proteinExistence type="predicted"/>
<evidence type="ECO:0000256" key="1">
    <source>
        <dbReference type="SAM" id="MobiDB-lite"/>
    </source>
</evidence>
<feature type="transmembrane region" description="Helical" evidence="2">
    <location>
        <begin position="56"/>
        <end position="78"/>
    </location>
</feature>
<gene>
    <name evidence="3" type="ORF">NP233_g4956</name>
</gene>
<name>A0AAD5YSB5_9AGAR</name>
<keyword evidence="2" id="KW-0812">Transmembrane</keyword>
<keyword evidence="4" id="KW-1185">Reference proteome</keyword>
<keyword evidence="2" id="KW-0472">Membrane</keyword>
<evidence type="ECO:0000313" key="3">
    <source>
        <dbReference type="EMBL" id="KAJ3569584.1"/>
    </source>
</evidence>
<feature type="region of interest" description="Disordered" evidence="1">
    <location>
        <begin position="26"/>
        <end position="50"/>
    </location>
</feature>
<keyword evidence="2" id="KW-1133">Transmembrane helix</keyword>
<organism evidence="3 4">
    <name type="scientific">Leucocoprinus birnbaumii</name>
    <dbReference type="NCBI Taxonomy" id="56174"/>
    <lineage>
        <taxon>Eukaryota</taxon>
        <taxon>Fungi</taxon>
        <taxon>Dikarya</taxon>
        <taxon>Basidiomycota</taxon>
        <taxon>Agaricomycotina</taxon>
        <taxon>Agaricomycetes</taxon>
        <taxon>Agaricomycetidae</taxon>
        <taxon>Agaricales</taxon>
        <taxon>Agaricineae</taxon>
        <taxon>Agaricaceae</taxon>
        <taxon>Leucocoprinus</taxon>
    </lineage>
</organism>
<protein>
    <submittedName>
        <fullName evidence="3">Uncharacterized protein</fullName>
    </submittedName>
</protein>
<comment type="caution">
    <text evidence="3">The sequence shown here is derived from an EMBL/GenBank/DDBJ whole genome shotgun (WGS) entry which is preliminary data.</text>
</comment>
<sequence length="617" mass="67767">MPGIGKTPIRSPYFHSLHSQHGTTLLAPDVPPNTSAEDPPLANPPRTPHDRHKRKLYACGIAFISCELAFLILAYYILLHPIPLQNTTKAELKLLSSFTVTLTEMKAGITAVAVVWHTIASFFVKDIIAVVCSAEFITQYRRSSALEPGKSDRVSTLTSGIMDNVVHFFGNSASREFRLAFITTLVLMTVGPLGSGTVSIGSISRSLKKPISVAVVTLPYGAGPDALRQVYNDVIKQANAIVRLEGSGNILFGYNMSSDRGTDAVLIPWPNVDVEGIPAEGHLIYTSDIVRFHYECSWMPITDFSISPNMTPYNLQPYRYRFESSNNVTYFSKLLKSGEEPQGCGVTQLSLGPDSDINIYDRIQRTAFLLYNQYAIDLGGSLWNFIFQGSRLLLSEIDEAFFVVVSPPNKTSGDWGMGMNVAILDCDPHATVETAAVTLSQNSLVIKQSRLGINGSALIGNIARRNPLPSYPLTLALDSEGFSSTSGEPTKLVKDLFLRSRGAQWLPLDDAIVELEPLPLDEVSRKMSQYARSASKAFLDGSSIVRNGTALEQLSLNQTAEVFFPVAALVASKPFLISFTIVITVIIGVFILLMWEIKDEELRTFDLRSLIDLLETK</sequence>
<evidence type="ECO:0000256" key="2">
    <source>
        <dbReference type="SAM" id="Phobius"/>
    </source>
</evidence>
<feature type="transmembrane region" description="Helical" evidence="2">
    <location>
        <begin position="575"/>
        <end position="595"/>
    </location>
</feature>
<dbReference type="Proteomes" id="UP001213000">
    <property type="component" value="Unassembled WGS sequence"/>
</dbReference>
<accession>A0AAD5YSB5</accession>
<reference evidence="3" key="1">
    <citation type="submission" date="2022-07" db="EMBL/GenBank/DDBJ databases">
        <title>Genome Sequence of Leucocoprinus birnbaumii.</title>
        <authorList>
            <person name="Buettner E."/>
        </authorList>
    </citation>
    <scope>NUCLEOTIDE SEQUENCE</scope>
    <source>
        <strain evidence="3">VT141</strain>
    </source>
</reference>